<evidence type="ECO:0000313" key="2">
    <source>
        <dbReference type="EMBL" id="CAB1448842.1"/>
    </source>
</evidence>
<proteinExistence type="predicted"/>
<dbReference type="Proteomes" id="UP001153269">
    <property type="component" value="Unassembled WGS sequence"/>
</dbReference>
<organism evidence="2 3">
    <name type="scientific">Pleuronectes platessa</name>
    <name type="common">European plaice</name>
    <dbReference type="NCBI Taxonomy" id="8262"/>
    <lineage>
        <taxon>Eukaryota</taxon>
        <taxon>Metazoa</taxon>
        <taxon>Chordata</taxon>
        <taxon>Craniata</taxon>
        <taxon>Vertebrata</taxon>
        <taxon>Euteleostomi</taxon>
        <taxon>Actinopterygii</taxon>
        <taxon>Neopterygii</taxon>
        <taxon>Teleostei</taxon>
        <taxon>Neoteleostei</taxon>
        <taxon>Acanthomorphata</taxon>
        <taxon>Carangaria</taxon>
        <taxon>Pleuronectiformes</taxon>
        <taxon>Pleuronectoidei</taxon>
        <taxon>Pleuronectidae</taxon>
        <taxon>Pleuronectes</taxon>
    </lineage>
</organism>
<keyword evidence="3" id="KW-1185">Reference proteome</keyword>
<gene>
    <name evidence="2" type="ORF">PLEPLA_LOCUS36492</name>
</gene>
<name>A0A9N7VG79_PLEPL</name>
<dbReference type="AlphaFoldDB" id="A0A9N7VG79"/>
<evidence type="ECO:0000313" key="3">
    <source>
        <dbReference type="Proteomes" id="UP001153269"/>
    </source>
</evidence>
<feature type="region of interest" description="Disordered" evidence="1">
    <location>
        <begin position="121"/>
        <end position="143"/>
    </location>
</feature>
<feature type="compositionally biased region" description="Polar residues" evidence="1">
    <location>
        <begin position="133"/>
        <end position="143"/>
    </location>
</feature>
<protein>
    <submittedName>
        <fullName evidence="2">Uncharacterized protein</fullName>
    </submittedName>
</protein>
<sequence>MTQSGNRYTTLRPQIDAPSAEIRSASHRPTRQVIPAATSTPGQQGGGQGDRSIGGALLSKRPGRPWVRSLVLGTRRSELLVDLRVWVEVTGGPERRVHDSQQRAHVTGDVSALIQRPRARAQLTAAPARDNSRTVSNQSLKVN</sequence>
<reference evidence="2" key="1">
    <citation type="submission" date="2020-03" db="EMBL/GenBank/DDBJ databases">
        <authorList>
            <person name="Weist P."/>
        </authorList>
    </citation>
    <scope>NUCLEOTIDE SEQUENCE</scope>
</reference>
<feature type="region of interest" description="Disordered" evidence="1">
    <location>
        <begin position="1"/>
        <end position="59"/>
    </location>
</feature>
<evidence type="ECO:0000256" key="1">
    <source>
        <dbReference type="SAM" id="MobiDB-lite"/>
    </source>
</evidence>
<feature type="compositionally biased region" description="Polar residues" evidence="1">
    <location>
        <begin position="1"/>
        <end position="12"/>
    </location>
</feature>
<comment type="caution">
    <text evidence="2">The sequence shown here is derived from an EMBL/GenBank/DDBJ whole genome shotgun (WGS) entry which is preliminary data.</text>
</comment>
<dbReference type="EMBL" id="CADEAL010003992">
    <property type="protein sequence ID" value="CAB1448842.1"/>
    <property type="molecule type" value="Genomic_DNA"/>
</dbReference>
<accession>A0A9N7VG79</accession>